<dbReference type="AlphaFoldDB" id="A0A192B1I8"/>
<dbReference type="PANTHER" id="PTHR45982">
    <property type="entry name" value="REGULATOR OF CHROMOSOME CONDENSATION"/>
    <property type="match status" value="1"/>
</dbReference>
<dbReference type="Proteomes" id="UP000035050">
    <property type="component" value="Chromosome"/>
</dbReference>
<reference evidence="2" key="1">
    <citation type="submission" date="2016-06" db="EMBL/GenBank/DDBJ databases">
        <title>Pandoraea oxalativorans DSM 23570 Genome Sequencing.</title>
        <authorList>
            <person name="Ee R."/>
            <person name="Lim Y.-L."/>
            <person name="Yong D."/>
            <person name="Yin W.-F."/>
            <person name="Chan K.-G."/>
        </authorList>
    </citation>
    <scope>NUCLEOTIDE SEQUENCE</scope>
    <source>
        <strain evidence="2">DSM 23570</strain>
    </source>
</reference>
<dbReference type="SUPFAM" id="SSF50985">
    <property type="entry name" value="RCC1/BLIP-II"/>
    <property type="match status" value="1"/>
</dbReference>
<evidence type="ECO:0000256" key="1">
    <source>
        <dbReference type="SAM" id="MobiDB-lite"/>
    </source>
</evidence>
<gene>
    <name evidence="2" type="ORF">MB84_25020</name>
</gene>
<dbReference type="EMBL" id="CP011253">
    <property type="protein sequence ID" value="ANJ87189.1"/>
    <property type="molecule type" value="Genomic_DNA"/>
</dbReference>
<dbReference type="GO" id="GO:0005737">
    <property type="term" value="C:cytoplasm"/>
    <property type="evidence" value="ECO:0007669"/>
    <property type="project" value="TreeGrafter"/>
</dbReference>
<organism evidence="2 3">
    <name type="scientific">Pandoraea oxalativorans</name>
    <dbReference type="NCBI Taxonomy" id="573737"/>
    <lineage>
        <taxon>Bacteria</taxon>
        <taxon>Pseudomonadati</taxon>
        <taxon>Pseudomonadota</taxon>
        <taxon>Betaproteobacteria</taxon>
        <taxon>Burkholderiales</taxon>
        <taxon>Burkholderiaceae</taxon>
        <taxon>Pandoraea</taxon>
    </lineage>
</organism>
<dbReference type="InterPro" id="IPR051553">
    <property type="entry name" value="Ran_GTPase-activating"/>
</dbReference>
<dbReference type="Gene3D" id="2.130.10.30">
    <property type="entry name" value="Regulator of chromosome condensation 1/beta-lactamase-inhibitor protein II"/>
    <property type="match status" value="2"/>
</dbReference>
<dbReference type="GO" id="GO:0005085">
    <property type="term" value="F:guanyl-nucleotide exchange factor activity"/>
    <property type="evidence" value="ECO:0007669"/>
    <property type="project" value="TreeGrafter"/>
</dbReference>
<evidence type="ECO:0000313" key="3">
    <source>
        <dbReference type="Proteomes" id="UP000035050"/>
    </source>
</evidence>
<feature type="compositionally biased region" description="Polar residues" evidence="1">
    <location>
        <begin position="1"/>
        <end position="12"/>
    </location>
</feature>
<keyword evidence="3" id="KW-1185">Reference proteome</keyword>
<name>A0A192B1I8_9BURK</name>
<dbReference type="InterPro" id="IPR009091">
    <property type="entry name" value="RCC1/BLIP-II"/>
</dbReference>
<dbReference type="PANTHER" id="PTHR45982:SF1">
    <property type="entry name" value="REGULATOR OF CHROMOSOME CONDENSATION"/>
    <property type="match status" value="1"/>
</dbReference>
<dbReference type="KEGG" id="pox:MB84_25020"/>
<accession>A0A192B1I8</accession>
<feature type="region of interest" description="Disordered" evidence="1">
    <location>
        <begin position="1"/>
        <end position="35"/>
    </location>
</feature>
<proteinExistence type="predicted"/>
<sequence>MVMDTKLNTSGRTGARAAEPHTAPEIEGVTNGKLDPALVPDGPTYTIPEWAGMAVGDFVQWYWLGTSAGGQDMGELTVETVGDVVATVARGVVEINANGGDKVTAVYAVTPEGGTREESAATVFDVLPLAGGETLPPPTVLEADEGGLDPDNIGIDITVFVDVYDGMIDGDNVWVYFGQGTDGEHSEHFMVSDKVVGKPVEMYVPKAKVERLDGTSVTVYYEVMRAAGSTDVSQDLVLWVGEPIAGPRWPAPYVEEADGDYLPDGAYPRGVRTVVPLHDDMQVGDVIHLYWGSGEREYTDSVNITQLRDFSFRVDKDIVDRWYGEVVAVRYTLTHGTSVIHSEVLHLGVAVEPAGLPPPEMSEVVNGILNVSDLARDTDVTVPVYEGMASGDVIYIDWGPGAGNGGLTLLDQVTEGMVGRPVTAYFETDAIAPFVGETIPVSYRIEGTSVNAKSDDLLVTVVRESATLSPPDIPAVKGGMLDPRQVSNGVEVVVPYSRQYMQQGYLIRLTWRCSNDDADYTTSKPVGGGTNDILFTVPFATIEAGIDGTVTVSYEVLVGEDVVASGAADAFTIYQAPLPAVVLVEAVGSNLNPDHIPPEGATVDIGESAMFALDDIVTVHWKGVTDYSIPPYTIKSADVGNAIELLLPKATVNASNGTVVSVTYEVLRKASQLTETSPPSTYDVGRELARGDLIVLGARNADSDYRNAGASRYLRAVEAATRSDIVVEWRYEGDTASESGSSFFDREPWRLLHVRTEDASLSVLPLHVAGSGVDSVLATGAAAYGALFATSGPYAWGQAAHGGEIDSSFMGFDAAEVSATQHALVARLSDGRALAWGNPTNGGSVSPFPTNVARIVGNVGAFAYIRRDGTLGAWGNPGTAGVVTGDAATVNDAASIIPCSQAFCCMRANGQLVAWGEAAHGGVIPPLFDGEAFVSVRGGMYTFCALRPDGGLIAWGSEANGGKLSDEAAVARNIAEIAASTHGAFAVITTERKVMAWGREPYGGEVPEAIELIDDIVEVVANTKVFCARRANGKVVTWGGTAPTDNHGYPLPNELALEEFIQVTASSTAFAGLKRDGTVLTWGDPARGGDSSAVQAKLVDIRAVYANSQGFTAIPARGGAVTWGVAAGGGSPTLIQQNLLDQNLRYDAEGSAVAAASPQGAALAAYRLRKARAAKA</sequence>
<protein>
    <submittedName>
        <fullName evidence="2">Uncharacterized protein</fullName>
    </submittedName>
</protein>
<evidence type="ECO:0000313" key="2">
    <source>
        <dbReference type="EMBL" id="ANJ87189.1"/>
    </source>
</evidence>